<sequence>MKTEAQKAFLWKSVDRRRAAFDARGQRLILQALNKQIAPVIVAIEQGKDAEKAISEKPIQEAITELYVMVGVHFAKEQYGSLKSHESDYLTKADAEESVWIRFMRRFALEKAGDRIKAITETTLKKVRSVLEEAAKEGLSIPNTAKLMIDEFNGINKQRATVIARTEIVSSSNRGSLLGAQSTGLKLNKEWLSTRDSRTRESHIAVDGQTVDLEGLFKVNGAELEHPGDGTHGAPASELVMCRCTQVYVPK</sequence>
<reference evidence="3" key="1">
    <citation type="journal article" date="2019" name="Int. J. Syst. Evol. Microbiol.">
        <title>The Global Catalogue of Microorganisms (GCM) 10K type strain sequencing project: providing services to taxonomists for standard genome sequencing and annotation.</title>
        <authorList>
            <consortium name="The Broad Institute Genomics Platform"/>
            <consortium name="The Broad Institute Genome Sequencing Center for Infectious Disease"/>
            <person name="Wu L."/>
            <person name="Ma J."/>
        </authorList>
    </citation>
    <scope>NUCLEOTIDE SEQUENCE [LARGE SCALE GENOMIC DNA]</scope>
    <source>
        <strain evidence="3">CGMCC 4.7393</strain>
    </source>
</reference>
<dbReference type="Proteomes" id="UP001596405">
    <property type="component" value="Unassembled WGS sequence"/>
</dbReference>
<dbReference type="InterPro" id="IPR006528">
    <property type="entry name" value="Phage_head_morphogenesis_dom"/>
</dbReference>
<evidence type="ECO:0000259" key="1">
    <source>
        <dbReference type="Pfam" id="PF04233"/>
    </source>
</evidence>
<dbReference type="EMBL" id="JBHSYQ010000004">
    <property type="protein sequence ID" value="MFC6998055.1"/>
    <property type="molecule type" value="Genomic_DNA"/>
</dbReference>
<keyword evidence="3" id="KW-1185">Reference proteome</keyword>
<gene>
    <name evidence="2" type="ORF">ACFQHR_10495</name>
</gene>
<accession>A0ABW2DM03</accession>
<feature type="domain" description="Phage head morphogenesis" evidence="1">
    <location>
        <begin position="125"/>
        <end position="246"/>
    </location>
</feature>
<comment type="caution">
    <text evidence="2">The sequence shown here is derived from an EMBL/GenBank/DDBJ whole genome shotgun (WGS) entry which is preliminary data.</text>
</comment>
<name>A0ABW2DM03_9BACT</name>
<dbReference type="RefSeq" id="WP_066621710.1">
    <property type="nucleotide sequence ID" value="NZ_JBHSYQ010000004.1"/>
</dbReference>
<dbReference type="Pfam" id="PF04233">
    <property type="entry name" value="Phage_Mu_F"/>
    <property type="match status" value="1"/>
</dbReference>
<protein>
    <submittedName>
        <fullName evidence="2">Phage minor head protein</fullName>
    </submittedName>
</protein>
<evidence type="ECO:0000313" key="2">
    <source>
        <dbReference type="EMBL" id="MFC6998055.1"/>
    </source>
</evidence>
<organism evidence="2 3">
    <name type="scientific">Rufibacter roseus</name>
    <dbReference type="NCBI Taxonomy" id="1567108"/>
    <lineage>
        <taxon>Bacteria</taxon>
        <taxon>Pseudomonadati</taxon>
        <taxon>Bacteroidota</taxon>
        <taxon>Cytophagia</taxon>
        <taxon>Cytophagales</taxon>
        <taxon>Hymenobacteraceae</taxon>
        <taxon>Rufibacter</taxon>
    </lineage>
</organism>
<proteinExistence type="predicted"/>
<evidence type="ECO:0000313" key="3">
    <source>
        <dbReference type="Proteomes" id="UP001596405"/>
    </source>
</evidence>